<feature type="binding site" evidence="7">
    <location>
        <position position="196"/>
    </location>
    <ligand>
        <name>L-glutamate</name>
        <dbReference type="ChEBI" id="CHEBI:29985"/>
    </ligand>
</feature>
<comment type="cofactor">
    <cofactor evidence="7">
        <name>Zn(2+)</name>
        <dbReference type="ChEBI" id="CHEBI:29105"/>
    </cofactor>
    <text evidence="7">Binds 1 zinc ion per subunit.</text>
</comment>
<keyword evidence="3 7" id="KW-0547">Nucleotide-binding</keyword>
<feature type="binding site" evidence="7">
    <location>
        <position position="125"/>
    </location>
    <ligand>
        <name>Zn(2+)</name>
        <dbReference type="ChEBI" id="CHEBI:29105"/>
    </ligand>
</feature>
<dbReference type="OrthoDB" id="9807503at2"/>
<feature type="binding site" evidence="7">
    <location>
        <position position="237"/>
    </location>
    <ligand>
        <name>ATP</name>
        <dbReference type="ChEBI" id="CHEBI:30616"/>
    </ligand>
</feature>
<dbReference type="FunFam" id="3.40.50.620:FF:000093">
    <property type="entry name" value="Glutamyl-Q tRNA(Asp) synthetase"/>
    <property type="match status" value="1"/>
</dbReference>
<dbReference type="Pfam" id="PF00749">
    <property type="entry name" value="tRNA-synt_1c"/>
    <property type="match status" value="1"/>
</dbReference>
<feature type="short sequence motif" description="'HIGH' region" evidence="7">
    <location>
        <begin position="12"/>
        <end position="22"/>
    </location>
</feature>
<dbReference type="Proteomes" id="UP000256763">
    <property type="component" value="Unassembled WGS sequence"/>
</dbReference>
<evidence type="ECO:0000313" key="11">
    <source>
        <dbReference type="Proteomes" id="UP000256763"/>
    </source>
</evidence>
<evidence type="ECO:0000256" key="1">
    <source>
        <dbReference type="ARBA" id="ARBA00022598"/>
    </source>
</evidence>
<evidence type="ECO:0000259" key="9">
    <source>
        <dbReference type="Pfam" id="PF00749"/>
    </source>
</evidence>
<gene>
    <name evidence="7" type="primary">gluQ</name>
    <name evidence="10" type="ORF">CAL65_10525</name>
</gene>
<evidence type="ECO:0000313" key="10">
    <source>
        <dbReference type="EMBL" id="RFA36930.1"/>
    </source>
</evidence>
<organism evidence="10 11">
    <name type="scientific">Alkalilimnicola ehrlichii</name>
    <dbReference type="NCBI Taxonomy" id="351052"/>
    <lineage>
        <taxon>Bacteria</taxon>
        <taxon>Pseudomonadati</taxon>
        <taxon>Pseudomonadota</taxon>
        <taxon>Gammaproteobacteria</taxon>
        <taxon>Chromatiales</taxon>
        <taxon>Ectothiorhodospiraceae</taxon>
        <taxon>Alkalilimnicola</taxon>
    </lineage>
</organism>
<dbReference type="InterPro" id="IPR000924">
    <property type="entry name" value="Glu/Gln-tRNA-synth"/>
</dbReference>
<dbReference type="GO" id="GO:0005524">
    <property type="term" value="F:ATP binding"/>
    <property type="evidence" value="ECO:0007669"/>
    <property type="project" value="UniProtKB-KW"/>
</dbReference>
<dbReference type="GO" id="GO:0006400">
    <property type="term" value="P:tRNA modification"/>
    <property type="evidence" value="ECO:0007669"/>
    <property type="project" value="InterPro"/>
</dbReference>
<feature type="short sequence motif" description="'KMSKS' region" evidence="7">
    <location>
        <begin position="234"/>
        <end position="238"/>
    </location>
</feature>
<evidence type="ECO:0000256" key="2">
    <source>
        <dbReference type="ARBA" id="ARBA00022723"/>
    </source>
</evidence>
<dbReference type="GO" id="GO:0006424">
    <property type="term" value="P:glutamyl-tRNA aminoacylation"/>
    <property type="evidence" value="ECO:0007669"/>
    <property type="project" value="InterPro"/>
</dbReference>
<comment type="function">
    <text evidence="7">Catalyzes the tRNA-independent activation of glutamate in presence of ATP and the subsequent transfer of glutamate onto a tRNA(Asp). Glutamate is transferred on the 2-amino-5-(4,5-dihydroxy-2-cyclopenten-1-yl) moiety of the queuosine in the wobble position of the QUC anticodon.</text>
</comment>
<feature type="binding site" evidence="7">
    <location>
        <position position="45"/>
    </location>
    <ligand>
        <name>L-glutamate</name>
        <dbReference type="ChEBI" id="CHEBI:29985"/>
    </ligand>
</feature>
<dbReference type="InterPro" id="IPR014729">
    <property type="entry name" value="Rossmann-like_a/b/a_fold"/>
</dbReference>
<feature type="domain" description="Glutamyl/glutaminyl-tRNA synthetase class Ib catalytic" evidence="9">
    <location>
        <begin position="7"/>
        <end position="246"/>
    </location>
</feature>
<comment type="caution">
    <text evidence="10">The sequence shown here is derived from an EMBL/GenBank/DDBJ whole genome shotgun (WGS) entry which is preliminary data.</text>
</comment>
<proteinExistence type="inferred from homology"/>
<evidence type="ECO:0000256" key="5">
    <source>
        <dbReference type="ARBA" id="ARBA00022840"/>
    </source>
</evidence>
<evidence type="ECO:0000256" key="8">
    <source>
        <dbReference type="RuleBase" id="RU363037"/>
    </source>
</evidence>
<feature type="binding site" evidence="7">
    <location>
        <position position="101"/>
    </location>
    <ligand>
        <name>Zn(2+)</name>
        <dbReference type="ChEBI" id="CHEBI:29105"/>
    </ligand>
</feature>
<reference evidence="11" key="1">
    <citation type="submission" date="2017-05" db="EMBL/GenBank/DDBJ databases">
        <authorList>
            <person name="Sharma S."/>
            <person name="Sidhu C."/>
            <person name="Pinnaka A.K."/>
        </authorList>
    </citation>
    <scope>NUCLEOTIDE SEQUENCE [LARGE SCALE GENOMIC DNA]</scope>
    <source>
        <strain evidence="11">AK93</strain>
    </source>
</reference>
<sequence length="302" mass="33212">MQAPEYRGRFAPSPTGPLHFGSLIAATGSYLQARSQNGRWLLRIEDIDPPREVPGAADDILRTLTAFGFEWDAKEVYQSERHEAYQAALDRLSEHGLAYPCACTRKQIQAVARLGPAGAIYPGTCREGLNGRQARAWRVRTEGEQVAFSDGLQGEVYWNLDDMIGDFVVRRADGYYAYHLASVVDDAAAGITEVVRGQDLLACTPPQIHLQRLLDAPTPSYLHLPIAVNRAGQKLSKQTFATALDHSRANELLAAALQFLGQPVPKELTAAPLPEIWDWAIAAWDIASLPRREALPTPSLMS</sequence>
<keyword evidence="5 7" id="KW-0067">ATP-binding</keyword>
<dbReference type="SUPFAM" id="SSF52374">
    <property type="entry name" value="Nucleotidylyl transferase"/>
    <property type="match status" value="1"/>
</dbReference>
<keyword evidence="4 7" id="KW-0862">Zinc</keyword>
<dbReference type="InterPro" id="IPR049940">
    <property type="entry name" value="GluQ/Sye"/>
</dbReference>
<keyword evidence="11" id="KW-1185">Reference proteome</keyword>
<dbReference type="EMBL" id="NFZW01000008">
    <property type="protein sequence ID" value="RFA36930.1"/>
    <property type="molecule type" value="Genomic_DNA"/>
</dbReference>
<accession>A0A3E0WVB6</accession>
<feature type="binding site" evidence="7">
    <location>
        <begin position="9"/>
        <end position="13"/>
    </location>
    <ligand>
        <name>L-glutamate</name>
        <dbReference type="ChEBI" id="CHEBI:29985"/>
    </ligand>
</feature>
<feature type="binding site" evidence="7">
    <location>
        <position position="103"/>
    </location>
    <ligand>
        <name>Zn(2+)</name>
        <dbReference type="ChEBI" id="CHEBI:29105"/>
    </ligand>
</feature>
<dbReference type="NCBIfam" id="NF004314">
    <property type="entry name" value="PRK05710.1-3"/>
    <property type="match status" value="1"/>
</dbReference>
<dbReference type="InterPro" id="IPR022380">
    <property type="entry name" value="Glu-Q_tRNA(Asp)_Synthase"/>
</dbReference>
<dbReference type="GO" id="GO:0004818">
    <property type="term" value="F:glutamate-tRNA ligase activity"/>
    <property type="evidence" value="ECO:0007669"/>
    <property type="project" value="TreeGrafter"/>
</dbReference>
<keyword evidence="8" id="KW-0648">Protein biosynthesis</keyword>
<feature type="binding site" evidence="7">
    <location>
        <position position="121"/>
    </location>
    <ligand>
        <name>Zn(2+)</name>
        <dbReference type="ChEBI" id="CHEBI:29105"/>
    </ligand>
</feature>
<comment type="similarity">
    <text evidence="7">Belongs to the class-I aminoacyl-tRNA synthetase family. GluQ subfamily.</text>
</comment>
<keyword evidence="6 7" id="KW-0030">Aminoacyl-tRNA synthetase</keyword>
<dbReference type="InterPro" id="IPR020058">
    <property type="entry name" value="Glu/Gln-tRNA-synth_Ib_cat-dom"/>
</dbReference>
<dbReference type="HAMAP" id="MF_01428">
    <property type="entry name" value="Glu_Q_tRNA_synth"/>
    <property type="match status" value="1"/>
</dbReference>
<name>A0A3E0WVB6_9GAMM</name>
<dbReference type="PANTHER" id="PTHR43311">
    <property type="entry name" value="GLUTAMATE--TRNA LIGASE"/>
    <property type="match status" value="1"/>
</dbReference>
<dbReference type="Gene3D" id="3.40.50.620">
    <property type="entry name" value="HUPs"/>
    <property type="match status" value="1"/>
</dbReference>
<dbReference type="RefSeq" id="WP_116302873.1">
    <property type="nucleotide sequence ID" value="NZ_NFZV01000015.1"/>
</dbReference>
<keyword evidence="2 7" id="KW-0479">Metal-binding</keyword>
<dbReference type="NCBIfam" id="TIGR03838">
    <property type="entry name" value="queuosine_YadB"/>
    <property type="match status" value="1"/>
</dbReference>
<keyword evidence="1 7" id="KW-0436">Ligase</keyword>
<dbReference type="AlphaFoldDB" id="A0A3E0WVB6"/>
<feature type="binding site" evidence="7">
    <location>
        <position position="178"/>
    </location>
    <ligand>
        <name>L-glutamate</name>
        <dbReference type="ChEBI" id="CHEBI:29985"/>
    </ligand>
</feature>
<evidence type="ECO:0000256" key="7">
    <source>
        <dbReference type="HAMAP-Rule" id="MF_01428"/>
    </source>
</evidence>
<dbReference type="GO" id="GO:0008270">
    <property type="term" value="F:zinc ion binding"/>
    <property type="evidence" value="ECO:0007669"/>
    <property type="project" value="UniProtKB-UniRule"/>
</dbReference>
<dbReference type="EC" id="6.1.1.-" evidence="7"/>
<evidence type="ECO:0000256" key="3">
    <source>
        <dbReference type="ARBA" id="ARBA00022741"/>
    </source>
</evidence>
<protein>
    <recommendedName>
        <fullName evidence="7">Glutamyl-Q tRNA(Asp) synthetase</fullName>
        <shortName evidence="7">Glu-Q-RSs</shortName>
        <ecNumber evidence="7">6.1.1.-</ecNumber>
    </recommendedName>
</protein>
<dbReference type="PRINTS" id="PR00987">
    <property type="entry name" value="TRNASYNTHGLU"/>
</dbReference>
<dbReference type="PANTHER" id="PTHR43311:SF1">
    <property type="entry name" value="GLUTAMYL-Q TRNA(ASP) SYNTHETASE"/>
    <property type="match status" value="1"/>
</dbReference>
<evidence type="ECO:0000256" key="4">
    <source>
        <dbReference type="ARBA" id="ARBA00022833"/>
    </source>
</evidence>
<evidence type="ECO:0000256" key="6">
    <source>
        <dbReference type="ARBA" id="ARBA00023146"/>
    </source>
</evidence>
<dbReference type="GO" id="GO:0005829">
    <property type="term" value="C:cytosol"/>
    <property type="evidence" value="ECO:0007669"/>
    <property type="project" value="TreeGrafter"/>
</dbReference>